<evidence type="ECO:0000313" key="2">
    <source>
        <dbReference type="Proteomes" id="UP000285523"/>
    </source>
</evidence>
<organism evidence="1 2">
    <name type="scientific">Rhodopseudomonas palustris</name>
    <dbReference type="NCBI Taxonomy" id="1076"/>
    <lineage>
        <taxon>Bacteria</taxon>
        <taxon>Pseudomonadati</taxon>
        <taxon>Pseudomonadota</taxon>
        <taxon>Alphaproteobacteria</taxon>
        <taxon>Hyphomicrobiales</taxon>
        <taxon>Nitrobacteraceae</taxon>
        <taxon>Rhodopseudomonas</taxon>
    </lineage>
</organism>
<comment type="caution">
    <text evidence="1">The sequence shown here is derived from an EMBL/GenBank/DDBJ whole genome shotgun (WGS) entry which is preliminary data.</text>
</comment>
<reference evidence="1 2" key="1">
    <citation type="submission" date="2018-09" db="EMBL/GenBank/DDBJ databases">
        <title>Draft genome sequence of Rhodopseudomonas palustris 2.1.18.</title>
        <authorList>
            <person name="Robertson S.L."/>
            <person name="Meyer T.E."/>
            <person name="Kyndt J.A."/>
        </authorList>
    </citation>
    <scope>NUCLEOTIDE SEQUENCE [LARGE SCALE GENOMIC DNA]</scope>
    <source>
        <strain evidence="1 2">2.1.18</strain>
    </source>
</reference>
<proteinExistence type="predicted"/>
<accession>A0A418V0Z5</accession>
<dbReference type="Proteomes" id="UP000285523">
    <property type="component" value="Unassembled WGS sequence"/>
</dbReference>
<name>A0A418V0Z5_RHOPL</name>
<dbReference type="EMBL" id="QYYD01000023">
    <property type="protein sequence ID" value="RJF69519.1"/>
    <property type="molecule type" value="Genomic_DNA"/>
</dbReference>
<gene>
    <name evidence="1" type="ORF">D4Q52_20395</name>
</gene>
<dbReference type="AlphaFoldDB" id="A0A418V0Z5"/>
<evidence type="ECO:0000313" key="1">
    <source>
        <dbReference type="EMBL" id="RJF69519.1"/>
    </source>
</evidence>
<sequence length="61" mass="6960">MLAVEQPMKFEDHSQGRACYIRTARSVLLPVSLPRRAGGGHHVRHKRAFANFKFSFKRPAP</sequence>
<protein>
    <submittedName>
        <fullName evidence="1">Uncharacterized protein</fullName>
    </submittedName>
</protein>